<keyword evidence="3" id="KW-1185">Reference proteome</keyword>
<sequence length="182" mass="20851">MPKVTALSEEVVIKTISFIKNAHGLVVRKSGDPYYTHPMTVTTILLEVTQDSITLLAGLLHDVVEDTPITLNQIALMYGMEVATIVDTVTHYNTSGFKWKLSKNKNIKLLNKCKDSRVIQIKLADRLHNLRTLGVQKSKDQQRIAEETLTFYIPWGKRNKGPLHWLEEMERICEKMLQPRHS</sequence>
<evidence type="ECO:0000313" key="2">
    <source>
        <dbReference type="EMBL" id="AWN82142.1"/>
    </source>
</evidence>
<dbReference type="Pfam" id="PF13328">
    <property type="entry name" value="HD_4"/>
    <property type="match status" value="1"/>
</dbReference>
<dbReference type="PANTHER" id="PTHR21262:SF31">
    <property type="entry name" value="GTP PYROPHOSPHOKINASE"/>
    <property type="match status" value="1"/>
</dbReference>
<evidence type="ECO:0000259" key="1">
    <source>
        <dbReference type="SMART" id="SM00471"/>
    </source>
</evidence>
<name>A0A2Z3LDE4_9BACT</name>
<dbReference type="Proteomes" id="UP000245872">
    <property type="component" value="Chromosome"/>
</dbReference>
<dbReference type="CDD" id="cd00077">
    <property type="entry name" value="HDc"/>
    <property type="match status" value="1"/>
</dbReference>
<evidence type="ECO:0000313" key="3">
    <source>
        <dbReference type="Proteomes" id="UP000245872"/>
    </source>
</evidence>
<feature type="domain" description="HD/PDEase" evidence="1">
    <location>
        <begin position="30"/>
        <end position="139"/>
    </location>
</feature>
<keyword evidence="2" id="KW-0378">Hydrolase</keyword>
<dbReference type="SUPFAM" id="SSF109604">
    <property type="entry name" value="HD-domain/PDEase-like"/>
    <property type="match status" value="1"/>
</dbReference>
<dbReference type="KEGG" id="cher:DK880_00841"/>
<organism evidence="2 3">
    <name type="scientific">Candidatus Cardinium hertigii</name>
    <dbReference type="NCBI Taxonomy" id="247481"/>
    <lineage>
        <taxon>Bacteria</taxon>
        <taxon>Pseudomonadati</taxon>
        <taxon>Bacteroidota</taxon>
        <taxon>Cytophagia</taxon>
        <taxon>Cytophagales</taxon>
        <taxon>Amoebophilaceae</taxon>
        <taxon>Candidatus Cardinium</taxon>
    </lineage>
</organism>
<protein>
    <submittedName>
        <fullName evidence="2">Bifunctional (P)ppGpp synthase/hydrolase RelA</fullName>
    </submittedName>
</protein>
<gene>
    <name evidence="2" type="primary">relA_9</name>
    <name evidence="2" type="ORF">DK880_00841</name>
</gene>
<dbReference type="PANTHER" id="PTHR21262">
    <property type="entry name" value="GUANOSINE-3',5'-BIS DIPHOSPHATE 3'-PYROPHOSPHOHYDROLASE"/>
    <property type="match status" value="1"/>
</dbReference>
<proteinExistence type="predicted"/>
<reference evidence="2 3" key="1">
    <citation type="submission" date="2018-05" db="EMBL/GenBank/DDBJ databases">
        <title>Candidatus Cardinium hertigii Genome Assembly.</title>
        <authorList>
            <person name="Showmaker K.C."/>
            <person name="Walden K.O."/>
            <person name="Fields C.J."/>
            <person name="Lambert K.N."/>
            <person name="Hudson M.E."/>
        </authorList>
    </citation>
    <scope>NUCLEOTIDE SEQUENCE [LARGE SCALE GENOMIC DNA]</scope>
    <source>
        <strain evidence="3">cHgTN10</strain>
    </source>
</reference>
<dbReference type="InterPro" id="IPR003607">
    <property type="entry name" value="HD/PDEase_dom"/>
</dbReference>
<accession>A0A2Z3LDE4</accession>
<dbReference type="Gene3D" id="1.10.3210.10">
    <property type="entry name" value="Hypothetical protein af1432"/>
    <property type="match status" value="1"/>
</dbReference>
<dbReference type="SMART" id="SM00471">
    <property type="entry name" value="HDc"/>
    <property type="match status" value="1"/>
</dbReference>
<dbReference type="GO" id="GO:0016787">
    <property type="term" value="F:hydrolase activity"/>
    <property type="evidence" value="ECO:0007669"/>
    <property type="project" value="UniProtKB-KW"/>
</dbReference>
<dbReference type="EMBL" id="CP029619">
    <property type="protein sequence ID" value="AWN82142.1"/>
    <property type="molecule type" value="Genomic_DNA"/>
</dbReference>
<dbReference type="AlphaFoldDB" id="A0A2Z3LDE4"/>